<evidence type="ECO:0000256" key="1">
    <source>
        <dbReference type="ARBA" id="ARBA00005525"/>
    </source>
</evidence>
<accession>A0AAV7K5N7</accession>
<dbReference type="SUPFAM" id="SSF51735">
    <property type="entry name" value="NAD(P)-binding Rossmann-fold domains"/>
    <property type="match status" value="1"/>
</dbReference>
<comment type="caution">
    <text evidence="3">The sequence shown here is derived from an EMBL/GenBank/DDBJ whole genome shotgun (WGS) entry which is preliminary data.</text>
</comment>
<keyword evidence="4" id="KW-1185">Reference proteome</keyword>
<dbReference type="EMBL" id="JAKMXF010000144">
    <property type="protein sequence ID" value="KAI6656552.1"/>
    <property type="molecule type" value="Genomic_DNA"/>
</dbReference>
<proteinExistence type="inferred from homology"/>
<evidence type="ECO:0000313" key="3">
    <source>
        <dbReference type="EMBL" id="KAI6656552.1"/>
    </source>
</evidence>
<dbReference type="Proteomes" id="UP001165289">
    <property type="component" value="Unassembled WGS sequence"/>
</dbReference>
<gene>
    <name evidence="3" type="ORF">LOD99_1347</name>
</gene>
<reference evidence="3 4" key="1">
    <citation type="journal article" date="2023" name="BMC Biol.">
        <title>The compact genome of the sponge Oopsacas minuta (Hexactinellida) is lacking key metazoan core genes.</title>
        <authorList>
            <person name="Santini S."/>
            <person name="Schenkelaars Q."/>
            <person name="Jourda C."/>
            <person name="Duchesne M."/>
            <person name="Belahbib H."/>
            <person name="Rocher C."/>
            <person name="Selva M."/>
            <person name="Riesgo A."/>
            <person name="Vervoort M."/>
            <person name="Leys S.P."/>
            <person name="Kodjabachian L."/>
            <person name="Le Bivic A."/>
            <person name="Borchiellini C."/>
            <person name="Claverie J.M."/>
            <person name="Renard E."/>
        </authorList>
    </citation>
    <scope>NUCLEOTIDE SEQUENCE [LARGE SCALE GENOMIC DNA]</scope>
    <source>
        <strain evidence="3">SPO-2</strain>
    </source>
</reference>
<dbReference type="InterPro" id="IPR036291">
    <property type="entry name" value="NAD(P)-bd_dom_sf"/>
</dbReference>
<dbReference type="AlphaFoldDB" id="A0AAV7K5N7"/>
<feature type="domain" description="Pyrroline-5-carboxylate reductase catalytic N-terminal" evidence="2">
    <location>
        <begin position="94"/>
        <end position="188"/>
    </location>
</feature>
<comment type="similarity">
    <text evidence="1">Belongs to the pyrroline-5-carboxylate reductase family.</text>
</comment>
<evidence type="ECO:0000259" key="2">
    <source>
        <dbReference type="Pfam" id="PF03807"/>
    </source>
</evidence>
<dbReference type="GO" id="GO:0055129">
    <property type="term" value="P:L-proline biosynthetic process"/>
    <property type="evidence" value="ECO:0007669"/>
    <property type="project" value="TreeGrafter"/>
</dbReference>
<dbReference type="PANTHER" id="PTHR11645">
    <property type="entry name" value="PYRROLINE-5-CARBOXYLATE REDUCTASE"/>
    <property type="match status" value="1"/>
</dbReference>
<dbReference type="Pfam" id="PF03807">
    <property type="entry name" value="F420_oxidored"/>
    <property type="match status" value="1"/>
</dbReference>
<protein>
    <submittedName>
        <fullName evidence="3">NADP-dependent oxidoreductase domain-containing protein 1</fullName>
    </submittedName>
</protein>
<dbReference type="Gene3D" id="3.40.50.720">
    <property type="entry name" value="NAD(P)-binding Rossmann-like Domain"/>
    <property type="match status" value="1"/>
</dbReference>
<dbReference type="PANTHER" id="PTHR11645:SF58">
    <property type="entry name" value="NADP-DEPENDENT OXIDOREDUCTASE DOMAIN-CONTAINING PROTEIN 1"/>
    <property type="match status" value="1"/>
</dbReference>
<organism evidence="3 4">
    <name type="scientific">Oopsacas minuta</name>
    <dbReference type="NCBI Taxonomy" id="111878"/>
    <lineage>
        <taxon>Eukaryota</taxon>
        <taxon>Metazoa</taxon>
        <taxon>Porifera</taxon>
        <taxon>Hexactinellida</taxon>
        <taxon>Hexasterophora</taxon>
        <taxon>Lyssacinosida</taxon>
        <taxon>Leucopsacidae</taxon>
        <taxon>Oopsacas</taxon>
    </lineage>
</organism>
<dbReference type="InterPro" id="IPR028939">
    <property type="entry name" value="P5C_Rdtase_cat_N"/>
</dbReference>
<name>A0AAV7K5N7_9METZ</name>
<dbReference type="GO" id="GO:0004735">
    <property type="term" value="F:pyrroline-5-carboxylate reductase activity"/>
    <property type="evidence" value="ECO:0007669"/>
    <property type="project" value="TreeGrafter"/>
</dbReference>
<evidence type="ECO:0000313" key="4">
    <source>
        <dbReference type="Proteomes" id="UP001165289"/>
    </source>
</evidence>
<sequence length="356" mass="40004">MSLPHIDDLIGELPSLQLENTLTPSEIGCLPLRLQSNAFLLTALTQCRYLIHTWKALKEVCPTYKKSSSKSYTSLHTLSSISRTSDRTDSTFCIGVIGCGRIGSHLVRKLLQDPNITPDMIRLSTRQPDHLQEFESQGVTCRFDNIWLANNSDVIIICCLPSQIAPVLLDLSKSSISNTTLLVSILAGVGVNRIRRALNDRTNVMRVYFDWSHLSLEDRGVMSIDSYGVSNRMSRHKLALANCPFKTDTGCWFGEFVVSCIAYCLNQLIVASEIGNLVCNLIADESVDVNDLLPDVKFDKKFISKFLEKEGEMTKLGSVLEKKEMRDLLVEKYWQRVREVEPSLLDIAKTQTPTKL</sequence>